<dbReference type="EMBL" id="RDQH01000329">
    <property type="protein sequence ID" value="RXI04254.1"/>
    <property type="molecule type" value="Genomic_DNA"/>
</dbReference>
<protein>
    <submittedName>
        <fullName evidence="1">Uncharacterized protein</fullName>
    </submittedName>
</protein>
<evidence type="ECO:0000313" key="1">
    <source>
        <dbReference type="EMBL" id="RXI04254.1"/>
    </source>
</evidence>
<dbReference type="AlphaFoldDB" id="A0A498KD12"/>
<gene>
    <name evidence="1" type="ORF">DVH24_038528</name>
</gene>
<dbReference type="Proteomes" id="UP000290289">
    <property type="component" value="Chromosome 3"/>
</dbReference>
<evidence type="ECO:0000313" key="2">
    <source>
        <dbReference type="Proteomes" id="UP000290289"/>
    </source>
</evidence>
<proteinExistence type="predicted"/>
<sequence length="117" mass="12737">MTFGEHQLRGCCMCEFMHVCGSNEMMETPFLHHCLDKACTIRLLGRKLDNLLPGSLSIRTGSSMAFNATTAGGMDHLDLIGTSQRGLDHPKEIHGIDGSCMKHLDLIGTSRGGLDHP</sequence>
<name>A0A498KD12_MALDO</name>
<organism evidence="1 2">
    <name type="scientific">Malus domestica</name>
    <name type="common">Apple</name>
    <name type="synonym">Pyrus malus</name>
    <dbReference type="NCBI Taxonomy" id="3750"/>
    <lineage>
        <taxon>Eukaryota</taxon>
        <taxon>Viridiplantae</taxon>
        <taxon>Streptophyta</taxon>
        <taxon>Embryophyta</taxon>
        <taxon>Tracheophyta</taxon>
        <taxon>Spermatophyta</taxon>
        <taxon>Magnoliopsida</taxon>
        <taxon>eudicotyledons</taxon>
        <taxon>Gunneridae</taxon>
        <taxon>Pentapetalae</taxon>
        <taxon>rosids</taxon>
        <taxon>fabids</taxon>
        <taxon>Rosales</taxon>
        <taxon>Rosaceae</taxon>
        <taxon>Amygdaloideae</taxon>
        <taxon>Maleae</taxon>
        <taxon>Malus</taxon>
    </lineage>
</organism>
<accession>A0A498KD12</accession>
<comment type="caution">
    <text evidence="1">The sequence shown here is derived from an EMBL/GenBank/DDBJ whole genome shotgun (WGS) entry which is preliminary data.</text>
</comment>
<reference evidence="1 2" key="1">
    <citation type="submission" date="2018-10" db="EMBL/GenBank/DDBJ databases">
        <title>A high-quality apple genome assembly.</title>
        <authorList>
            <person name="Hu J."/>
        </authorList>
    </citation>
    <scope>NUCLEOTIDE SEQUENCE [LARGE SCALE GENOMIC DNA]</scope>
    <source>
        <strain evidence="2">cv. HFTH1</strain>
        <tissue evidence="1">Young leaf</tissue>
    </source>
</reference>
<keyword evidence="2" id="KW-1185">Reference proteome</keyword>